<keyword evidence="2" id="KW-1185">Reference proteome</keyword>
<evidence type="ECO:0000313" key="2">
    <source>
        <dbReference type="Proteomes" id="UP001230908"/>
    </source>
</evidence>
<dbReference type="Proteomes" id="UP001230908">
    <property type="component" value="Unassembled WGS sequence"/>
</dbReference>
<dbReference type="EMBL" id="JAVHUY010000018">
    <property type="protein sequence ID" value="MDQ7906863.1"/>
    <property type="molecule type" value="Genomic_DNA"/>
</dbReference>
<organism evidence="1 2">
    <name type="scientific">Phytohabitans maris</name>
    <dbReference type="NCBI Taxonomy" id="3071409"/>
    <lineage>
        <taxon>Bacteria</taxon>
        <taxon>Bacillati</taxon>
        <taxon>Actinomycetota</taxon>
        <taxon>Actinomycetes</taxon>
        <taxon>Micromonosporales</taxon>
        <taxon>Micromonosporaceae</taxon>
    </lineage>
</organism>
<evidence type="ECO:0000313" key="1">
    <source>
        <dbReference type="EMBL" id="MDQ7906863.1"/>
    </source>
</evidence>
<dbReference type="RefSeq" id="WP_308714141.1">
    <property type="nucleotide sequence ID" value="NZ_JAVHUY010000018.1"/>
</dbReference>
<reference evidence="1 2" key="1">
    <citation type="submission" date="2023-08" db="EMBL/GenBank/DDBJ databases">
        <title>Phytohabitans sansha sp. nov., isolated from marine sediment.</title>
        <authorList>
            <person name="Zhao Y."/>
            <person name="Yi K."/>
        </authorList>
    </citation>
    <scope>NUCLEOTIDE SEQUENCE [LARGE SCALE GENOMIC DNA]</scope>
    <source>
        <strain evidence="1 2">ZYX-F-186</strain>
    </source>
</reference>
<protein>
    <submittedName>
        <fullName evidence="1">Uncharacterized protein</fullName>
    </submittedName>
</protein>
<gene>
    <name evidence="1" type="ORF">RB614_20315</name>
</gene>
<accession>A0ABU0ZIS5</accession>
<name>A0ABU0ZIS5_9ACTN</name>
<comment type="caution">
    <text evidence="1">The sequence shown here is derived from an EMBL/GenBank/DDBJ whole genome shotgun (WGS) entry which is preliminary data.</text>
</comment>
<sequence>MKTLEPEQWRVLGRMVSLCGARARLGEMLKSQDASPEAVSDMAERGLILATLDGEQIDLTPGLIKTHRRSMFLHLAPAGESYYWNDPHRVLRSLGRTTHGLTLTYLLGMILFEDIAELHREGMLYALTEDDTIDLSEARQPFAGSSKLILPGGAEVWIDVVIVRTTNKGQLYCER</sequence>
<proteinExistence type="predicted"/>